<organism evidence="2 3">
    <name type="scientific">Desulfovibrio psychrotolerans</name>
    <dbReference type="NCBI Taxonomy" id="415242"/>
    <lineage>
        <taxon>Bacteria</taxon>
        <taxon>Pseudomonadati</taxon>
        <taxon>Thermodesulfobacteriota</taxon>
        <taxon>Desulfovibrionia</taxon>
        <taxon>Desulfovibrionales</taxon>
        <taxon>Desulfovibrionaceae</taxon>
        <taxon>Desulfovibrio</taxon>
    </lineage>
</organism>
<sequence length="100" mass="11005">MNAGRHGNGHGRRFETAGYERGNQCGKGRYRGDLTEDGQENRLRRNNRFGSDVLMENPATDDAAPAQAAGMTRGGFGRGLRLRDGSCRRRVGTAPERPEE</sequence>
<comment type="caution">
    <text evidence="2">The sequence shown here is derived from an EMBL/GenBank/DDBJ whole genome shotgun (WGS) entry which is preliminary data.</text>
</comment>
<keyword evidence="3" id="KW-1185">Reference proteome</keyword>
<evidence type="ECO:0000313" key="2">
    <source>
        <dbReference type="EMBL" id="GFM36122.1"/>
    </source>
</evidence>
<reference evidence="2 3" key="1">
    <citation type="submission" date="2020-05" db="EMBL/GenBank/DDBJ databases">
        <title>Draft genome sequence of Desulfovibrio psychrotolerans JS1T.</title>
        <authorList>
            <person name="Ueno A."/>
            <person name="Tamazawa S."/>
            <person name="Tamamura S."/>
            <person name="Murakami T."/>
            <person name="Kiyama T."/>
            <person name="Inomata H."/>
            <person name="Amano Y."/>
            <person name="Miyakawa K."/>
            <person name="Tamaki H."/>
            <person name="Naganuma T."/>
            <person name="Kaneko K."/>
        </authorList>
    </citation>
    <scope>NUCLEOTIDE SEQUENCE [LARGE SCALE GENOMIC DNA]</scope>
    <source>
        <strain evidence="2 3">JS1</strain>
    </source>
</reference>
<evidence type="ECO:0000313" key="3">
    <source>
        <dbReference type="Proteomes" id="UP000503820"/>
    </source>
</evidence>
<feature type="compositionally biased region" description="Basic and acidic residues" evidence="1">
    <location>
        <begin position="30"/>
        <end position="43"/>
    </location>
</feature>
<accession>A0A7J0BSH1</accession>
<proteinExistence type="predicted"/>
<dbReference type="EMBL" id="BLVP01000002">
    <property type="protein sequence ID" value="GFM36122.1"/>
    <property type="molecule type" value="Genomic_DNA"/>
</dbReference>
<protein>
    <submittedName>
        <fullName evidence="2">Uncharacterized protein</fullName>
    </submittedName>
</protein>
<dbReference type="AlphaFoldDB" id="A0A7J0BSH1"/>
<dbReference type="RefSeq" id="WP_174408801.1">
    <property type="nucleotide sequence ID" value="NZ_BLVP01000002.1"/>
</dbReference>
<gene>
    <name evidence="2" type="ORF">DSM19430T_08060</name>
</gene>
<name>A0A7J0BSH1_9BACT</name>
<dbReference type="Proteomes" id="UP000503820">
    <property type="component" value="Unassembled WGS sequence"/>
</dbReference>
<feature type="region of interest" description="Disordered" evidence="1">
    <location>
        <begin position="1"/>
        <end position="100"/>
    </location>
</feature>
<evidence type="ECO:0000256" key="1">
    <source>
        <dbReference type="SAM" id="MobiDB-lite"/>
    </source>
</evidence>
<feature type="compositionally biased region" description="Low complexity" evidence="1">
    <location>
        <begin position="58"/>
        <end position="69"/>
    </location>
</feature>